<keyword evidence="1" id="KW-0560">Oxidoreductase</keyword>
<evidence type="ECO:0000259" key="3">
    <source>
        <dbReference type="Pfam" id="PF02826"/>
    </source>
</evidence>
<dbReference type="GO" id="GO:0016491">
    <property type="term" value="F:oxidoreductase activity"/>
    <property type="evidence" value="ECO:0007669"/>
    <property type="project" value="UniProtKB-KW"/>
</dbReference>
<proteinExistence type="predicted"/>
<evidence type="ECO:0000313" key="4">
    <source>
        <dbReference type="EMBL" id="KAJ8035613.1"/>
    </source>
</evidence>
<evidence type="ECO:0000313" key="5">
    <source>
        <dbReference type="Proteomes" id="UP001152320"/>
    </source>
</evidence>
<sequence>MTSTSLPPVLLLTNDNERKWIQAILSEKFGKALKQKFPSVCIKFIDAETDPEERKKHLEEAEILVAKPLDFVDIVDNVPNLKWIHFIFAGYEPFTNHIKKTRKVPHYKVTRQGGTLGVAMAEYVLAHIIAKERKFEEMREDEKVRNWRDNYFSQFRVLSQLTIGIAGAGDIGCEVARLCKAFGMRTIGLTKTPRSQETRSEYIDEYRLSSDLPYMLAQSDVICNLLPSLPETNNFFHEDAFQHCTKKPLFINIGRGNCVKESTIIKALEKGWLSYVVLDVTDPEPLTKDSLLWNIPEVIITPHVSGFVPEILMGEVFARNYQKFIKGESLEYEVDFTKLIDKLKVQNGAKET</sequence>
<keyword evidence="5" id="KW-1185">Reference proteome</keyword>
<dbReference type="Pfam" id="PF02826">
    <property type="entry name" value="2-Hacid_dh_C"/>
    <property type="match status" value="1"/>
</dbReference>
<dbReference type="InterPro" id="IPR036291">
    <property type="entry name" value="NAD(P)-bd_dom_sf"/>
</dbReference>
<dbReference type="PANTHER" id="PTHR43333">
    <property type="entry name" value="2-HACID_DH_C DOMAIN-CONTAINING PROTEIN"/>
    <property type="match status" value="1"/>
</dbReference>
<reference evidence="4" key="1">
    <citation type="submission" date="2021-10" db="EMBL/GenBank/DDBJ databases">
        <title>Tropical sea cucumber genome reveals ecological adaptation and Cuvierian tubules defense mechanism.</title>
        <authorList>
            <person name="Chen T."/>
        </authorList>
    </citation>
    <scope>NUCLEOTIDE SEQUENCE</scope>
    <source>
        <strain evidence="4">Nanhai2018</strain>
        <tissue evidence="4">Muscle</tissue>
    </source>
</reference>
<dbReference type="SUPFAM" id="SSF51735">
    <property type="entry name" value="NAD(P)-binding Rossmann-fold domains"/>
    <property type="match status" value="1"/>
</dbReference>
<dbReference type="CDD" id="cd05300">
    <property type="entry name" value="2-Hacid_dh_1"/>
    <property type="match status" value="1"/>
</dbReference>
<dbReference type="OrthoDB" id="298012at2759"/>
<dbReference type="Proteomes" id="UP001152320">
    <property type="component" value="Chromosome 9"/>
</dbReference>
<dbReference type="EMBL" id="JAIZAY010000009">
    <property type="protein sequence ID" value="KAJ8035613.1"/>
    <property type="molecule type" value="Genomic_DNA"/>
</dbReference>
<evidence type="ECO:0000256" key="1">
    <source>
        <dbReference type="ARBA" id="ARBA00023002"/>
    </source>
</evidence>
<dbReference type="Gene3D" id="3.40.50.720">
    <property type="entry name" value="NAD(P)-binding Rossmann-like Domain"/>
    <property type="match status" value="2"/>
</dbReference>
<evidence type="ECO:0000256" key="2">
    <source>
        <dbReference type="ARBA" id="ARBA00023027"/>
    </source>
</evidence>
<feature type="domain" description="D-isomer specific 2-hydroxyacid dehydrogenase NAD-binding" evidence="3">
    <location>
        <begin position="125"/>
        <end position="305"/>
    </location>
</feature>
<dbReference type="InterPro" id="IPR006140">
    <property type="entry name" value="D-isomer_DH_NAD-bd"/>
</dbReference>
<dbReference type="FunFam" id="3.40.50.720:FF:000363">
    <property type="entry name" value="D-isomer specific 2-hydroxyacid dehydrogenase"/>
    <property type="match status" value="1"/>
</dbReference>
<name>A0A9Q1BY90_HOLLE</name>
<gene>
    <name evidence="4" type="ORF">HOLleu_19343</name>
</gene>
<comment type="caution">
    <text evidence="4">The sequence shown here is derived from an EMBL/GenBank/DDBJ whole genome shotgun (WGS) entry which is preliminary data.</text>
</comment>
<organism evidence="4 5">
    <name type="scientific">Holothuria leucospilota</name>
    <name type="common">Black long sea cucumber</name>
    <name type="synonym">Mertensiothuria leucospilota</name>
    <dbReference type="NCBI Taxonomy" id="206669"/>
    <lineage>
        <taxon>Eukaryota</taxon>
        <taxon>Metazoa</taxon>
        <taxon>Echinodermata</taxon>
        <taxon>Eleutherozoa</taxon>
        <taxon>Echinozoa</taxon>
        <taxon>Holothuroidea</taxon>
        <taxon>Aspidochirotacea</taxon>
        <taxon>Aspidochirotida</taxon>
        <taxon>Holothuriidae</taxon>
        <taxon>Holothuria</taxon>
    </lineage>
</organism>
<protein>
    <submittedName>
        <fullName evidence="4">2-ketogluconate reductase</fullName>
    </submittedName>
</protein>
<dbReference type="AlphaFoldDB" id="A0A9Q1BY90"/>
<dbReference type="PANTHER" id="PTHR43333:SF1">
    <property type="entry name" value="D-ISOMER SPECIFIC 2-HYDROXYACID DEHYDROGENASE NAD-BINDING DOMAIN-CONTAINING PROTEIN"/>
    <property type="match status" value="1"/>
</dbReference>
<dbReference type="GO" id="GO:0051287">
    <property type="term" value="F:NAD binding"/>
    <property type="evidence" value="ECO:0007669"/>
    <property type="project" value="InterPro"/>
</dbReference>
<accession>A0A9Q1BY90</accession>
<keyword evidence="2" id="KW-0520">NAD</keyword>